<dbReference type="PANTHER" id="PTHR30469">
    <property type="entry name" value="MULTIDRUG RESISTANCE PROTEIN MDTA"/>
    <property type="match status" value="1"/>
</dbReference>
<protein>
    <submittedName>
        <fullName evidence="2">Biotin/lipoyl-binding protein</fullName>
    </submittedName>
</protein>
<gene>
    <name evidence="2" type="ORF">K6T82_11135</name>
</gene>
<dbReference type="Proteomes" id="UP001139366">
    <property type="component" value="Unassembled WGS sequence"/>
</dbReference>
<evidence type="ECO:0000256" key="1">
    <source>
        <dbReference type="SAM" id="MobiDB-lite"/>
    </source>
</evidence>
<sequence length="211" mass="22986">MIVGSILTLGSCKNKEGDTKEETSPFSVVAQKIEENSYASNISVSGNIEGNKTVRLGFMVAGKIDRINVNEGQNVGQGQLIATLDPSNYSIAKEITDVQVNQASDEYSRLKLMHDRNSLSESDFKKIDFTLQGAKAQQKLQGKNLSDTRLFSNQRNTITQTGRAWGNCFNRNACIGCNRYQQGKGKCLYTRKPAQPDPYRAGSSGSGGCTG</sequence>
<evidence type="ECO:0000313" key="2">
    <source>
        <dbReference type="EMBL" id="MBZ4035321.1"/>
    </source>
</evidence>
<dbReference type="Gene3D" id="2.40.50.100">
    <property type="match status" value="1"/>
</dbReference>
<evidence type="ECO:0000313" key="3">
    <source>
        <dbReference type="Proteomes" id="UP001139366"/>
    </source>
</evidence>
<dbReference type="GO" id="GO:0015562">
    <property type="term" value="F:efflux transmembrane transporter activity"/>
    <property type="evidence" value="ECO:0007669"/>
    <property type="project" value="TreeGrafter"/>
</dbReference>
<organism evidence="2 3">
    <name type="scientific">Flavobacterium potami</name>
    <dbReference type="NCBI Taxonomy" id="2872310"/>
    <lineage>
        <taxon>Bacteria</taxon>
        <taxon>Pseudomonadati</taxon>
        <taxon>Bacteroidota</taxon>
        <taxon>Flavobacteriia</taxon>
        <taxon>Flavobacteriales</taxon>
        <taxon>Flavobacteriaceae</taxon>
        <taxon>Flavobacterium</taxon>
    </lineage>
</organism>
<keyword evidence="3" id="KW-1185">Reference proteome</keyword>
<proteinExistence type="predicted"/>
<dbReference type="AlphaFoldDB" id="A0A9X1HA65"/>
<comment type="caution">
    <text evidence="2">The sequence shown here is derived from an EMBL/GenBank/DDBJ whole genome shotgun (WGS) entry which is preliminary data.</text>
</comment>
<feature type="region of interest" description="Disordered" evidence="1">
    <location>
        <begin position="191"/>
        <end position="211"/>
    </location>
</feature>
<dbReference type="GO" id="GO:1990281">
    <property type="term" value="C:efflux pump complex"/>
    <property type="evidence" value="ECO:0007669"/>
    <property type="project" value="TreeGrafter"/>
</dbReference>
<dbReference type="EMBL" id="JAINUY010000003">
    <property type="protein sequence ID" value="MBZ4035321.1"/>
    <property type="molecule type" value="Genomic_DNA"/>
</dbReference>
<dbReference type="SUPFAM" id="SSF111369">
    <property type="entry name" value="HlyD-like secretion proteins"/>
    <property type="match status" value="1"/>
</dbReference>
<reference evidence="2 3" key="1">
    <citation type="journal article" date="2023" name="Antonie Van Leeuwenhoek">
        <title>Flavobacterium potami sp. nov., a multi-metal resistance genes harbouring bacterium isolated from shallow river silt.</title>
        <authorList>
            <person name="Li S."/>
            <person name="Mao S."/>
            <person name="Mu W."/>
            <person name="Guo B."/>
            <person name="Li C."/>
            <person name="Zhu Q."/>
            <person name="Hou X."/>
            <person name="Zhao Y."/>
            <person name="Wei S."/>
            <person name="Liu H."/>
            <person name="Liu A."/>
        </authorList>
    </citation>
    <scope>NUCLEOTIDE SEQUENCE [LARGE SCALE GENOMIC DNA]</scope>
    <source>
        <strain evidence="2 3">17A</strain>
    </source>
</reference>
<accession>A0A9X1HA65</accession>
<name>A0A9X1HA65_9FLAO</name>